<dbReference type="Pfam" id="PF13424">
    <property type="entry name" value="TPR_12"/>
    <property type="match status" value="3"/>
</dbReference>
<feature type="repeat" description="TPR" evidence="3">
    <location>
        <begin position="184"/>
        <end position="217"/>
    </location>
</feature>
<name>A0A1M6SKC9_XYLRU</name>
<dbReference type="Gene3D" id="1.25.40.10">
    <property type="entry name" value="Tetratricopeptide repeat domain"/>
    <property type="match status" value="2"/>
</dbReference>
<keyword evidence="1" id="KW-0677">Repeat</keyword>
<evidence type="ECO:0000256" key="2">
    <source>
        <dbReference type="ARBA" id="ARBA00022803"/>
    </source>
</evidence>
<gene>
    <name evidence="4" type="ORF">SAMN05216463_103236</name>
</gene>
<keyword evidence="2 3" id="KW-0802">TPR repeat</keyword>
<feature type="repeat" description="TPR" evidence="3">
    <location>
        <begin position="268"/>
        <end position="301"/>
    </location>
</feature>
<dbReference type="EMBL" id="FRBD01000003">
    <property type="protein sequence ID" value="SHK45201.1"/>
    <property type="molecule type" value="Genomic_DNA"/>
</dbReference>
<dbReference type="InterPro" id="IPR011990">
    <property type="entry name" value="TPR-like_helical_dom_sf"/>
</dbReference>
<protein>
    <submittedName>
        <fullName evidence="4">Tetratricopeptide repeat-containing protein</fullName>
    </submittedName>
</protein>
<proteinExistence type="predicted"/>
<dbReference type="SUPFAM" id="SSF48452">
    <property type="entry name" value="TPR-like"/>
    <property type="match status" value="1"/>
</dbReference>
<accession>A0A1M6SKC9</accession>
<dbReference type="Pfam" id="PF13374">
    <property type="entry name" value="TPR_10"/>
    <property type="match status" value="1"/>
</dbReference>
<dbReference type="AlphaFoldDB" id="A0A1M6SKC9"/>
<evidence type="ECO:0000313" key="4">
    <source>
        <dbReference type="EMBL" id="SHK45201.1"/>
    </source>
</evidence>
<dbReference type="PROSITE" id="PS50005">
    <property type="entry name" value="TPR"/>
    <property type="match status" value="5"/>
</dbReference>
<sequence length="559" mass="63694">MREKEGINEQVEALQSLAKTVMSDSAVPVDERIHRAADIYKQANNIAAEGGLEDKGYESLLADSAKFFLDYGLYKDALSKYSDLITLRESLYGQEHSATASAYHEIGETLRNLCDYPKALEYNMKALEIRKKIHGEKHVDTAESYNDTGLVYIFRGHYDKASELFQKAKAICEEVVGTNHPSMAESYSNIGMLLTKQEDYSNALENYLEALKIYESTLGIENRKTAIAYHGVGLSYYYMGNNSNALEYCSKAVRIYENVLGLNHPETAIIYTGIGFVHYNIGGLSQASDYFTKSLEISEKMLGPEHVNTAASYMALAWLKFKMDDHQGAIDYCERSLNVTEKIFGLEHPDTAEAYNNMGYMYYLTDDNIKAYEYYLNAHQFYEKCARSEYIESKIKEVESSLKLIEDKPEEESKGTKDLFLETLTKMGCQYEIDPDEGYISFGYQGENFVASATNEGFYVRIWDTYWGHVELYNVDEFSRLRKAVNHANLNCATMTVYTINEEGNTVDVHCKSIFPFIPQMPNLEGYLRNELGDFFTAHHMVSSEMAKLREQEENAQVN</sequence>
<organism evidence="4 5">
    <name type="scientific">Xylanibacter ruminicola</name>
    <name type="common">Prevotella ruminicola</name>
    <dbReference type="NCBI Taxonomy" id="839"/>
    <lineage>
        <taxon>Bacteria</taxon>
        <taxon>Pseudomonadati</taxon>
        <taxon>Bacteroidota</taxon>
        <taxon>Bacteroidia</taxon>
        <taxon>Bacteroidales</taxon>
        <taxon>Prevotellaceae</taxon>
        <taxon>Xylanibacter</taxon>
    </lineage>
</organism>
<dbReference type="PANTHER" id="PTHR45641:SF1">
    <property type="entry name" value="AAA+ ATPASE DOMAIN-CONTAINING PROTEIN"/>
    <property type="match status" value="1"/>
</dbReference>
<feature type="repeat" description="TPR" evidence="3">
    <location>
        <begin position="142"/>
        <end position="175"/>
    </location>
</feature>
<dbReference type="SUPFAM" id="SSF81901">
    <property type="entry name" value="HCP-like"/>
    <property type="match status" value="1"/>
</dbReference>
<evidence type="ECO:0000256" key="3">
    <source>
        <dbReference type="PROSITE-ProRule" id="PRU00339"/>
    </source>
</evidence>
<evidence type="ECO:0000256" key="1">
    <source>
        <dbReference type="ARBA" id="ARBA00022737"/>
    </source>
</evidence>
<dbReference type="PROSITE" id="PS50293">
    <property type="entry name" value="TPR_REGION"/>
    <property type="match status" value="1"/>
</dbReference>
<feature type="repeat" description="TPR" evidence="3">
    <location>
        <begin position="100"/>
        <end position="133"/>
    </location>
</feature>
<evidence type="ECO:0000313" key="5">
    <source>
        <dbReference type="Proteomes" id="UP000184130"/>
    </source>
</evidence>
<reference evidence="4 5" key="1">
    <citation type="submission" date="2016-11" db="EMBL/GenBank/DDBJ databases">
        <authorList>
            <person name="Jaros S."/>
            <person name="Januszkiewicz K."/>
            <person name="Wedrychowicz H."/>
        </authorList>
    </citation>
    <scope>NUCLEOTIDE SEQUENCE [LARGE SCALE GENOMIC DNA]</scope>
    <source>
        <strain evidence="4 5">KHT3</strain>
    </source>
</reference>
<dbReference type="Proteomes" id="UP000184130">
    <property type="component" value="Unassembled WGS sequence"/>
</dbReference>
<dbReference type="InterPro" id="IPR019734">
    <property type="entry name" value="TPR_rpt"/>
</dbReference>
<dbReference type="PANTHER" id="PTHR45641">
    <property type="entry name" value="TETRATRICOPEPTIDE REPEAT PROTEIN (AFU_ORTHOLOGUE AFUA_6G03870)"/>
    <property type="match status" value="1"/>
</dbReference>
<dbReference type="SMART" id="SM00028">
    <property type="entry name" value="TPR"/>
    <property type="match status" value="7"/>
</dbReference>
<feature type="repeat" description="TPR" evidence="3">
    <location>
        <begin position="226"/>
        <end position="259"/>
    </location>
</feature>